<feature type="domain" description="PpiC" evidence="7">
    <location>
        <begin position="156"/>
        <end position="260"/>
    </location>
</feature>
<dbReference type="Gene3D" id="3.10.50.40">
    <property type="match status" value="1"/>
</dbReference>
<dbReference type="PANTHER" id="PTHR47245:SF1">
    <property type="entry name" value="FOLDASE PROTEIN PRSA"/>
    <property type="match status" value="1"/>
</dbReference>
<evidence type="ECO:0000313" key="9">
    <source>
        <dbReference type="EMBL" id="CAL1140268.1"/>
    </source>
</evidence>
<dbReference type="InterPro" id="IPR050245">
    <property type="entry name" value="PrsA_foldase"/>
</dbReference>
<dbReference type="PROSITE" id="PS01096">
    <property type="entry name" value="PPIC_PPIASE_1"/>
    <property type="match status" value="1"/>
</dbReference>
<evidence type="ECO:0000256" key="5">
    <source>
        <dbReference type="PROSITE-ProRule" id="PRU00278"/>
    </source>
</evidence>
<keyword evidence="10" id="KW-1185">Reference proteome</keyword>
<comment type="caution">
    <text evidence="8">The sequence shown here is derived from an EMBL/GenBank/DDBJ whole genome shotgun (WGS) entry which is preliminary data.</text>
</comment>
<evidence type="ECO:0000313" key="10">
    <source>
        <dbReference type="Proteomes" id="UP001152797"/>
    </source>
</evidence>
<keyword evidence="4 5" id="KW-0413">Isomerase</keyword>
<dbReference type="AlphaFoldDB" id="A0A9P1C939"/>
<reference evidence="9" key="2">
    <citation type="submission" date="2024-04" db="EMBL/GenBank/DDBJ databases">
        <authorList>
            <person name="Chen Y."/>
            <person name="Shah S."/>
            <person name="Dougan E. K."/>
            <person name="Thang M."/>
            <person name="Chan C."/>
        </authorList>
    </citation>
    <scope>NUCLEOTIDE SEQUENCE [LARGE SCALE GENOMIC DNA]</scope>
</reference>
<dbReference type="InterPro" id="IPR023058">
    <property type="entry name" value="PPIase_PpiC_CS"/>
</dbReference>
<comment type="catalytic activity">
    <reaction evidence="1 6">
        <text>[protein]-peptidylproline (omega=180) = [protein]-peptidylproline (omega=0)</text>
        <dbReference type="Rhea" id="RHEA:16237"/>
        <dbReference type="Rhea" id="RHEA-COMP:10747"/>
        <dbReference type="Rhea" id="RHEA-COMP:10748"/>
        <dbReference type="ChEBI" id="CHEBI:83833"/>
        <dbReference type="ChEBI" id="CHEBI:83834"/>
        <dbReference type="EC" id="5.2.1.8"/>
    </reaction>
</comment>
<dbReference type="PANTHER" id="PTHR47245">
    <property type="entry name" value="PEPTIDYLPROLYL ISOMERASE"/>
    <property type="match status" value="1"/>
</dbReference>
<dbReference type="Proteomes" id="UP001152797">
    <property type="component" value="Unassembled WGS sequence"/>
</dbReference>
<dbReference type="EC" id="5.2.1.8" evidence="6"/>
<dbReference type="GO" id="GO:0003755">
    <property type="term" value="F:peptidyl-prolyl cis-trans isomerase activity"/>
    <property type="evidence" value="ECO:0007669"/>
    <property type="project" value="UniProtKB-UniRule"/>
</dbReference>
<evidence type="ECO:0000256" key="3">
    <source>
        <dbReference type="ARBA" id="ARBA00023110"/>
    </source>
</evidence>
<dbReference type="InterPro" id="IPR046357">
    <property type="entry name" value="PPIase_dom_sf"/>
</dbReference>
<dbReference type="OrthoDB" id="2530521at2759"/>
<dbReference type="EMBL" id="CAMXCT020001114">
    <property type="protein sequence ID" value="CAL1140268.1"/>
    <property type="molecule type" value="Genomic_DNA"/>
</dbReference>
<dbReference type="InterPro" id="IPR000297">
    <property type="entry name" value="PPIase_PpiC"/>
</dbReference>
<dbReference type="Pfam" id="PF00639">
    <property type="entry name" value="Rotamase"/>
    <property type="match status" value="1"/>
</dbReference>
<evidence type="ECO:0000313" key="8">
    <source>
        <dbReference type="EMBL" id="CAI3986893.1"/>
    </source>
</evidence>
<dbReference type="EMBL" id="CAMXCT030001114">
    <property type="protein sequence ID" value="CAL4774205.1"/>
    <property type="molecule type" value="Genomic_DNA"/>
</dbReference>
<dbReference type="EMBL" id="CAMXCT010001114">
    <property type="protein sequence ID" value="CAI3986893.1"/>
    <property type="molecule type" value="Genomic_DNA"/>
</dbReference>
<evidence type="ECO:0000256" key="2">
    <source>
        <dbReference type="ARBA" id="ARBA00022729"/>
    </source>
</evidence>
<dbReference type="PROSITE" id="PS50198">
    <property type="entry name" value="PPIC_PPIASE_2"/>
    <property type="match status" value="1"/>
</dbReference>
<dbReference type="SUPFAM" id="SSF54534">
    <property type="entry name" value="FKBP-like"/>
    <property type="match status" value="1"/>
</dbReference>
<sequence>MTTPCEGVKTWTQRVEAHRARLLTFRAKLQRFKAMDSTTRVLADTATALNSAAAGVEEWSTSRSTNRLIAAAKELASLQVRQDEAKESLRNAKCGSKLAANPKMNGKQIVDLSLFTRARWEAERRKGEAMLAGDGEDCVKIWDKEMPKPAREEKACNQVRGRHVLVTNSEKAKRIYIEMSVTGTADRQGFLRNANSGRFASLATERSECTGTARQGGDLGWLSKDNNPSKLQEVAFVTPRNACSPPFRSGSGFHLFYCEERR</sequence>
<accession>A0A9P1C939</accession>
<reference evidence="8" key="1">
    <citation type="submission" date="2022-10" db="EMBL/GenBank/DDBJ databases">
        <authorList>
            <person name="Chen Y."/>
            <person name="Dougan E. K."/>
            <person name="Chan C."/>
            <person name="Rhodes N."/>
            <person name="Thang M."/>
        </authorList>
    </citation>
    <scope>NUCLEOTIDE SEQUENCE</scope>
</reference>
<name>A0A9P1C939_9DINO</name>
<organism evidence="8">
    <name type="scientific">Cladocopium goreaui</name>
    <dbReference type="NCBI Taxonomy" id="2562237"/>
    <lineage>
        <taxon>Eukaryota</taxon>
        <taxon>Sar</taxon>
        <taxon>Alveolata</taxon>
        <taxon>Dinophyceae</taxon>
        <taxon>Suessiales</taxon>
        <taxon>Symbiodiniaceae</taxon>
        <taxon>Cladocopium</taxon>
    </lineage>
</organism>
<gene>
    <name evidence="8" type="ORF">C1SCF055_LOCUS14207</name>
</gene>
<evidence type="ECO:0000259" key="7">
    <source>
        <dbReference type="PROSITE" id="PS50198"/>
    </source>
</evidence>
<proteinExistence type="predicted"/>
<keyword evidence="2" id="KW-0732">Signal</keyword>
<keyword evidence="3 5" id="KW-0697">Rotamase</keyword>
<evidence type="ECO:0000256" key="4">
    <source>
        <dbReference type="ARBA" id="ARBA00023235"/>
    </source>
</evidence>
<evidence type="ECO:0000256" key="1">
    <source>
        <dbReference type="ARBA" id="ARBA00000971"/>
    </source>
</evidence>
<evidence type="ECO:0000256" key="6">
    <source>
        <dbReference type="RuleBase" id="RU363014"/>
    </source>
</evidence>
<protein>
    <recommendedName>
        <fullName evidence="6">Peptidyl-prolyl cis-trans isomerase</fullName>
        <ecNumber evidence="6">5.2.1.8</ecNumber>
    </recommendedName>
</protein>